<keyword evidence="2" id="KW-0808">Transferase</keyword>
<evidence type="ECO:0000313" key="2">
    <source>
        <dbReference type="EMBL" id="SEK39482.1"/>
    </source>
</evidence>
<evidence type="ECO:0000313" key="3">
    <source>
        <dbReference type="Proteomes" id="UP000199421"/>
    </source>
</evidence>
<dbReference type="SUPFAM" id="SSF53613">
    <property type="entry name" value="Ribokinase-like"/>
    <property type="match status" value="1"/>
</dbReference>
<organism evidence="2 3">
    <name type="scientific">Olivibacter domesticus</name>
    <name type="common">Pseudosphingobacterium domesticum</name>
    <dbReference type="NCBI Taxonomy" id="407022"/>
    <lineage>
        <taxon>Bacteria</taxon>
        <taxon>Pseudomonadati</taxon>
        <taxon>Bacteroidota</taxon>
        <taxon>Sphingobacteriia</taxon>
        <taxon>Sphingobacteriales</taxon>
        <taxon>Sphingobacteriaceae</taxon>
        <taxon>Olivibacter</taxon>
    </lineage>
</organism>
<sequence>MINVVGSVYYEKCFEPFVEEIYGSGLRACTAINGIDVKVDVKLFTFGDLEINTYLEQVKSFNENFSYYIEPINNSLCFYYDYPLSEPRINPRLDTLKIPQKSLSINGGNVLQYGFVEGLARVDGNKVVYDPQSPINPKSFKASGSIAKELAIVANFSEAKHLAGSENLNEIKHYFFYKEQADILVLKLGAKGALVCLSESDKENVVPVYKTDNVYSIGSGDVFSALFAYHWFNGAAPLESAKLASFATAEYCNSGQYSFSRCIDRTRFSPLIIKKDFPKKIYLAGPFFTMSERWLVQQIKMSLEDFGLEVFSPWHDVGYGPSTDVVSKDLEAIINCNLVFALVDGLDSGTMFEIGYASSLNKPIICFVQNERLEDLTMLTGSNCLLVNDITTAIYKAYWKLAENE</sequence>
<dbReference type="InterPro" id="IPR011611">
    <property type="entry name" value="PfkB_dom"/>
</dbReference>
<dbReference type="Proteomes" id="UP000199421">
    <property type="component" value="Unassembled WGS sequence"/>
</dbReference>
<evidence type="ECO:0000259" key="1">
    <source>
        <dbReference type="Pfam" id="PF00294"/>
    </source>
</evidence>
<dbReference type="Pfam" id="PF05014">
    <property type="entry name" value="Nuc_deoxyrib_tr"/>
    <property type="match status" value="1"/>
</dbReference>
<dbReference type="GO" id="GO:0016740">
    <property type="term" value="F:transferase activity"/>
    <property type="evidence" value="ECO:0007669"/>
    <property type="project" value="UniProtKB-KW"/>
</dbReference>
<dbReference type="OrthoDB" id="9795789at2"/>
<dbReference type="SUPFAM" id="SSF52309">
    <property type="entry name" value="N-(deoxy)ribosyltransferase-like"/>
    <property type="match status" value="1"/>
</dbReference>
<dbReference type="AlphaFoldDB" id="A0A1H7GR56"/>
<dbReference type="PANTHER" id="PTHR15364:SF0">
    <property type="entry name" value="2'-DEOXYNUCLEOSIDE 5'-PHOSPHATE N-HYDROLASE 1"/>
    <property type="match status" value="1"/>
</dbReference>
<dbReference type="EMBL" id="FOAF01000001">
    <property type="protein sequence ID" value="SEK39482.1"/>
    <property type="molecule type" value="Genomic_DNA"/>
</dbReference>
<dbReference type="PANTHER" id="PTHR15364">
    <property type="entry name" value="2'-DEOXYNUCLEOSIDE 5'-PHOSPHATE N-HYDROLASE 1"/>
    <property type="match status" value="1"/>
</dbReference>
<reference evidence="3" key="1">
    <citation type="submission" date="2016-10" db="EMBL/GenBank/DDBJ databases">
        <authorList>
            <person name="Varghese N."/>
            <person name="Submissions S."/>
        </authorList>
    </citation>
    <scope>NUCLEOTIDE SEQUENCE [LARGE SCALE GENOMIC DNA]</scope>
    <source>
        <strain evidence="3">DSM 18733</strain>
    </source>
</reference>
<dbReference type="Pfam" id="PF00294">
    <property type="entry name" value="PfkB"/>
    <property type="match status" value="1"/>
</dbReference>
<accession>A0A1H7GR56</accession>
<protein>
    <submittedName>
        <fullName evidence="2">Nucleoside 2-deoxyribosyltransferase</fullName>
    </submittedName>
</protein>
<dbReference type="Gene3D" id="3.40.50.450">
    <property type="match status" value="1"/>
</dbReference>
<name>A0A1H7GR56_OLID1</name>
<dbReference type="InterPro" id="IPR007710">
    <property type="entry name" value="Nucleoside_deoxyribTrfase"/>
</dbReference>
<dbReference type="RefSeq" id="WP_093316664.1">
    <property type="nucleotide sequence ID" value="NZ_FOAF01000001.1"/>
</dbReference>
<proteinExistence type="predicted"/>
<dbReference type="GO" id="GO:0070694">
    <property type="term" value="F:5-hydroxymethyl-dUMP N-hydrolase activity"/>
    <property type="evidence" value="ECO:0007669"/>
    <property type="project" value="TreeGrafter"/>
</dbReference>
<dbReference type="InterPro" id="IPR029056">
    <property type="entry name" value="Ribokinase-like"/>
</dbReference>
<dbReference type="InterPro" id="IPR051239">
    <property type="entry name" value="2'-dNMP_N-hydrolase"/>
</dbReference>
<keyword evidence="3" id="KW-1185">Reference proteome</keyword>
<dbReference type="Gene3D" id="3.40.1190.20">
    <property type="match status" value="1"/>
</dbReference>
<dbReference type="STRING" id="407022.SAMN05661044_00138"/>
<gene>
    <name evidence="2" type="ORF">SAMN05661044_00138</name>
</gene>
<feature type="domain" description="Carbohydrate kinase PfkB" evidence="1">
    <location>
        <begin position="151"/>
        <end position="247"/>
    </location>
</feature>
<dbReference type="GO" id="GO:0009159">
    <property type="term" value="P:deoxyribonucleoside monophosphate catabolic process"/>
    <property type="evidence" value="ECO:0007669"/>
    <property type="project" value="TreeGrafter"/>
</dbReference>